<gene>
    <name evidence="2" type="ORF">B0T17DRAFT_618410</name>
</gene>
<dbReference type="Proteomes" id="UP001174934">
    <property type="component" value="Unassembled WGS sequence"/>
</dbReference>
<evidence type="ECO:0000313" key="2">
    <source>
        <dbReference type="EMBL" id="KAK0622048.1"/>
    </source>
</evidence>
<keyword evidence="3" id="KW-1185">Reference proteome</keyword>
<evidence type="ECO:0000256" key="1">
    <source>
        <dbReference type="SAM" id="MobiDB-lite"/>
    </source>
</evidence>
<comment type="caution">
    <text evidence="2">The sequence shown here is derived from an EMBL/GenBank/DDBJ whole genome shotgun (WGS) entry which is preliminary data.</text>
</comment>
<dbReference type="AlphaFoldDB" id="A0AA39WUW1"/>
<protein>
    <submittedName>
        <fullName evidence="2">Uncharacterized protein</fullName>
    </submittedName>
</protein>
<accession>A0AA39WUW1</accession>
<proteinExistence type="predicted"/>
<reference evidence="2" key="1">
    <citation type="submission" date="2023-06" db="EMBL/GenBank/DDBJ databases">
        <title>Genome-scale phylogeny and comparative genomics of the fungal order Sordariales.</title>
        <authorList>
            <consortium name="Lawrence Berkeley National Laboratory"/>
            <person name="Hensen N."/>
            <person name="Bonometti L."/>
            <person name="Westerberg I."/>
            <person name="Brannstrom I.O."/>
            <person name="Guillou S."/>
            <person name="Cros-Aarteil S."/>
            <person name="Calhoun S."/>
            <person name="Haridas S."/>
            <person name="Kuo A."/>
            <person name="Mondo S."/>
            <person name="Pangilinan J."/>
            <person name="Riley R."/>
            <person name="LaButti K."/>
            <person name="Andreopoulos B."/>
            <person name="Lipzen A."/>
            <person name="Chen C."/>
            <person name="Yanf M."/>
            <person name="Daum C."/>
            <person name="Ng V."/>
            <person name="Clum A."/>
            <person name="Steindorff A."/>
            <person name="Ohm R."/>
            <person name="Martin F."/>
            <person name="Silar P."/>
            <person name="Natvig D."/>
            <person name="Lalanne C."/>
            <person name="Gautier V."/>
            <person name="Ament-velasquez S.L."/>
            <person name="Kruys A."/>
            <person name="Hutchinson M.I."/>
            <person name="Powell A.J."/>
            <person name="Barry K."/>
            <person name="Miller A.N."/>
            <person name="Grigoriev I.V."/>
            <person name="Debuchy R."/>
            <person name="Gladieux P."/>
            <person name="Thoren M.H."/>
            <person name="Johannesson H."/>
        </authorList>
    </citation>
    <scope>NUCLEOTIDE SEQUENCE</scope>
    <source>
        <strain evidence="2">SMH3391-2</strain>
    </source>
</reference>
<dbReference type="EMBL" id="JAULSR010000004">
    <property type="protein sequence ID" value="KAK0622048.1"/>
    <property type="molecule type" value="Genomic_DNA"/>
</dbReference>
<evidence type="ECO:0000313" key="3">
    <source>
        <dbReference type="Proteomes" id="UP001174934"/>
    </source>
</evidence>
<feature type="region of interest" description="Disordered" evidence="1">
    <location>
        <begin position="1"/>
        <end position="50"/>
    </location>
</feature>
<organism evidence="2 3">
    <name type="scientific">Bombardia bombarda</name>
    <dbReference type="NCBI Taxonomy" id="252184"/>
    <lineage>
        <taxon>Eukaryota</taxon>
        <taxon>Fungi</taxon>
        <taxon>Dikarya</taxon>
        <taxon>Ascomycota</taxon>
        <taxon>Pezizomycotina</taxon>
        <taxon>Sordariomycetes</taxon>
        <taxon>Sordariomycetidae</taxon>
        <taxon>Sordariales</taxon>
        <taxon>Lasiosphaeriaceae</taxon>
        <taxon>Bombardia</taxon>
    </lineage>
</organism>
<feature type="region of interest" description="Disordered" evidence="1">
    <location>
        <begin position="163"/>
        <end position="182"/>
    </location>
</feature>
<name>A0AA39WUW1_9PEZI</name>
<sequence length="217" mass="23138">MDGSLSMEMDMDVDYGISPPSNPDPLDQNQTPDINPPLPGASTAASAEKDIEEPVLPPRSTMTVFDSIMTHIDLDAVLNCALAIITTPPKSDEDQIALVREIMAILNLDTDSEGAASYQSLHAIIRDISTMVVGLLVMIFGDQNSQPDEKGDLAARFASQFGDDKIHGTPRQGSGEKDDKDATEAAVRRCCWGLFEHQQLFVDAEGTGASGSGSKSG</sequence>